<organism evidence="6 7">
    <name type="scientific">Micromonospora deserti</name>
    <dbReference type="NCBI Taxonomy" id="2070366"/>
    <lineage>
        <taxon>Bacteria</taxon>
        <taxon>Bacillati</taxon>
        <taxon>Actinomycetota</taxon>
        <taxon>Actinomycetes</taxon>
        <taxon>Micromonosporales</taxon>
        <taxon>Micromonosporaceae</taxon>
        <taxon>Micromonospora</taxon>
    </lineage>
</organism>
<evidence type="ECO:0000256" key="4">
    <source>
        <dbReference type="ARBA" id="ARBA00023163"/>
    </source>
</evidence>
<dbReference type="Pfam" id="PF13411">
    <property type="entry name" value="MerR_1"/>
    <property type="match status" value="1"/>
</dbReference>
<evidence type="ECO:0000259" key="5">
    <source>
        <dbReference type="PROSITE" id="PS50937"/>
    </source>
</evidence>
<dbReference type="PRINTS" id="PR00040">
    <property type="entry name" value="HTHMERR"/>
</dbReference>
<dbReference type="InterPro" id="IPR009061">
    <property type="entry name" value="DNA-bd_dom_put_sf"/>
</dbReference>
<keyword evidence="3" id="KW-0238">DNA-binding</keyword>
<sequence>MTGSELRSGQVADAAGVTVQTLRYYERRGLLASPRRSPGGHRLYPAEAVTLLRVIRTAQRLGFTLAEVADLLAAGRHRQGGRRHAGLRTRAGEKLAEVERKLADLTVIRDTLRAAVSAGCDDLVACAANSCCPLPFAELADRDGGAGNS</sequence>
<keyword evidence="1" id="KW-0678">Repressor</keyword>
<dbReference type="Gene3D" id="1.10.1660.10">
    <property type="match status" value="1"/>
</dbReference>
<name>A0A2W2CSB6_9ACTN</name>
<proteinExistence type="predicted"/>
<dbReference type="PROSITE" id="PS50937">
    <property type="entry name" value="HTH_MERR_2"/>
    <property type="match status" value="1"/>
</dbReference>
<dbReference type="PROSITE" id="PS00552">
    <property type="entry name" value="HTH_MERR_1"/>
    <property type="match status" value="1"/>
</dbReference>
<dbReference type="InterPro" id="IPR000551">
    <property type="entry name" value="MerR-type_HTH_dom"/>
</dbReference>
<dbReference type="SUPFAM" id="SSF46955">
    <property type="entry name" value="Putative DNA-binding domain"/>
    <property type="match status" value="1"/>
</dbReference>
<feature type="domain" description="HTH merR-type" evidence="5">
    <location>
        <begin position="5"/>
        <end position="74"/>
    </location>
</feature>
<keyword evidence="2" id="KW-0805">Transcription regulation</keyword>
<accession>A0A2W2CSB6</accession>
<comment type="caution">
    <text evidence="6">The sequence shown here is derived from an EMBL/GenBank/DDBJ whole genome shotgun (WGS) entry which is preliminary data.</text>
</comment>
<evidence type="ECO:0000256" key="3">
    <source>
        <dbReference type="ARBA" id="ARBA00023125"/>
    </source>
</evidence>
<dbReference type="GO" id="GO:0003677">
    <property type="term" value="F:DNA binding"/>
    <property type="evidence" value="ECO:0007669"/>
    <property type="project" value="UniProtKB-KW"/>
</dbReference>
<evidence type="ECO:0000313" key="7">
    <source>
        <dbReference type="Proteomes" id="UP000248749"/>
    </source>
</evidence>
<dbReference type="Proteomes" id="UP000248749">
    <property type="component" value="Unassembled WGS sequence"/>
</dbReference>
<evidence type="ECO:0000313" key="6">
    <source>
        <dbReference type="EMBL" id="PZG02472.1"/>
    </source>
</evidence>
<dbReference type="InterPro" id="IPR047057">
    <property type="entry name" value="MerR_fam"/>
</dbReference>
<keyword evidence="7" id="KW-1185">Reference proteome</keyword>
<dbReference type="AlphaFoldDB" id="A0A2W2CSB6"/>
<gene>
    <name evidence="6" type="ORF">C1I99_02560</name>
</gene>
<dbReference type="PANTHER" id="PTHR30204">
    <property type="entry name" value="REDOX-CYCLING DRUG-SENSING TRANSCRIPTIONAL ACTIVATOR SOXR"/>
    <property type="match status" value="1"/>
</dbReference>
<evidence type="ECO:0000256" key="2">
    <source>
        <dbReference type="ARBA" id="ARBA00023015"/>
    </source>
</evidence>
<reference evidence="6 7" key="1">
    <citation type="submission" date="2018-01" db="EMBL/GenBank/DDBJ databases">
        <title>Draft genome sequence of Salinispora sp. 13K206.</title>
        <authorList>
            <person name="Sahin N."/>
            <person name="Saygin H."/>
            <person name="Ay H."/>
        </authorList>
    </citation>
    <scope>NUCLEOTIDE SEQUENCE [LARGE SCALE GENOMIC DNA]</scope>
    <source>
        <strain evidence="6 7">13K206</strain>
    </source>
</reference>
<protein>
    <submittedName>
        <fullName evidence="6">MerR family transcriptional regulator</fullName>
    </submittedName>
</protein>
<evidence type="ECO:0000256" key="1">
    <source>
        <dbReference type="ARBA" id="ARBA00022491"/>
    </source>
</evidence>
<dbReference type="SMART" id="SM00422">
    <property type="entry name" value="HTH_MERR"/>
    <property type="match status" value="1"/>
</dbReference>
<dbReference type="GO" id="GO:0003700">
    <property type="term" value="F:DNA-binding transcription factor activity"/>
    <property type="evidence" value="ECO:0007669"/>
    <property type="project" value="InterPro"/>
</dbReference>
<dbReference type="PANTHER" id="PTHR30204:SF69">
    <property type="entry name" value="MERR-FAMILY TRANSCRIPTIONAL REGULATOR"/>
    <property type="match status" value="1"/>
</dbReference>
<dbReference type="OrthoDB" id="9802039at2"/>
<keyword evidence="4" id="KW-0804">Transcription</keyword>
<dbReference type="EMBL" id="POUB01000008">
    <property type="protein sequence ID" value="PZG02472.1"/>
    <property type="molecule type" value="Genomic_DNA"/>
</dbReference>
<dbReference type="RefSeq" id="WP_111132536.1">
    <property type="nucleotide sequence ID" value="NZ_POUB01000008.1"/>
</dbReference>